<dbReference type="EMBL" id="FOAP01000019">
    <property type="protein sequence ID" value="SEM57918.1"/>
    <property type="molecule type" value="Genomic_DNA"/>
</dbReference>
<dbReference type="Pfam" id="PF26345">
    <property type="entry name" value="ScoMcrA_N"/>
    <property type="match status" value="1"/>
</dbReference>
<sequence length="46" mass="5429">MPLRDLTRDSVLKALAEFDELGREPFLRQYGFSRSLEYFIIHGGQR</sequence>
<feature type="domain" description="ScoMcrA-like N-terminal head" evidence="1">
    <location>
        <begin position="5"/>
        <end position="46"/>
    </location>
</feature>
<evidence type="ECO:0000259" key="1">
    <source>
        <dbReference type="Pfam" id="PF26345"/>
    </source>
</evidence>
<accession>A0A1H7ZK47</accession>
<protein>
    <recommendedName>
        <fullName evidence="1">ScoMcrA-like N-terminal head domain-containing protein</fullName>
    </recommendedName>
</protein>
<name>A0A1H7ZK47_STIAU</name>
<organism evidence="2 3">
    <name type="scientific">Stigmatella aurantiaca</name>
    <dbReference type="NCBI Taxonomy" id="41"/>
    <lineage>
        <taxon>Bacteria</taxon>
        <taxon>Pseudomonadati</taxon>
        <taxon>Myxococcota</taxon>
        <taxon>Myxococcia</taxon>
        <taxon>Myxococcales</taxon>
        <taxon>Cystobacterineae</taxon>
        <taxon>Archangiaceae</taxon>
        <taxon>Stigmatella</taxon>
    </lineage>
</organism>
<proteinExistence type="predicted"/>
<keyword evidence="3" id="KW-1185">Reference proteome</keyword>
<evidence type="ECO:0000313" key="3">
    <source>
        <dbReference type="Proteomes" id="UP000182719"/>
    </source>
</evidence>
<dbReference type="AlphaFoldDB" id="A0A1H7ZK47"/>
<evidence type="ECO:0000313" key="2">
    <source>
        <dbReference type="EMBL" id="SEM57918.1"/>
    </source>
</evidence>
<reference evidence="3" key="1">
    <citation type="submission" date="2016-10" db="EMBL/GenBank/DDBJ databases">
        <authorList>
            <person name="Varghese N."/>
            <person name="Submissions S."/>
        </authorList>
    </citation>
    <scope>NUCLEOTIDE SEQUENCE [LARGE SCALE GENOMIC DNA]</scope>
    <source>
        <strain evidence="3">DSM 17044</strain>
    </source>
</reference>
<dbReference type="InterPro" id="IPR058807">
    <property type="entry name" value="ScoMcrA_N"/>
</dbReference>
<gene>
    <name evidence="2" type="ORF">SAMN05444354_1192</name>
</gene>
<dbReference type="Proteomes" id="UP000182719">
    <property type="component" value="Unassembled WGS sequence"/>
</dbReference>